<dbReference type="InterPro" id="IPR007251">
    <property type="entry name" value="Iron_permease_Fet4"/>
</dbReference>
<evidence type="ECO:0000313" key="2">
    <source>
        <dbReference type="EMBL" id="MEK0084760.1"/>
    </source>
</evidence>
<dbReference type="EMBL" id="JBBLZC010000018">
    <property type="protein sequence ID" value="MEK0084760.1"/>
    <property type="molecule type" value="Genomic_DNA"/>
</dbReference>
<dbReference type="Pfam" id="PF04120">
    <property type="entry name" value="Iron_permease"/>
    <property type="match status" value="1"/>
</dbReference>
<keyword evidence="1" id="KW-0812">Transmembrane</keyword>
<keyword evidence="1" id="KW-0472">Membrane</keyword>
<keyword evidence="3" id="KW-1185">Reference proteome</keyword>
<feature type="transmembrane region" description="Helical" evidence="1">
    <location>
        <begin position="54"/>
        <end position="73"/>
    </location>
</feature>
<evidence type="ECO:0000256" key="1">
    <source>
        <dbReference type="SAM" id="Phobius"/>
    </source>
</evidence>
<protein>
    <submittedName>
        <fullName evidence="2">Low affinity iron permease family protein</fullName>
    </submittedName>
</protein>
<dbReference type="Proteomes" id="UP001375743">
    <property type="component" value="Unassembled WGS sequence"/>
</dbReference>
<dbReference type="RefSeq" id="WP_418160611.1">
    <property type="nucleotide sequence ID" value="NZ_JBBLZC010000018.1"/>
</dbReference>
<proteinExistence type="predicted"/>
<sequence>MLRPEPAAMKLPARHVRFSEARPFLQPKEKVVGTPNELFSRIANWISRQAGRSYTFILAIAVVVVWAATGPLFGFSDTWQLIINTGTTIVTFLMVFLIQNTQNRDTQAIQLKLDELIRVHREARNRLLTLEDLTDAELDQVKERFARLARRHPQAAPHLHDARENLEEVEEYFEQAQAQMR</sequence>
<organism evidence="2 3">
    <name type="scientific">Benzoatithermus flavus</name>
    <dbReference type="NCBI Taxonomy" id="3108223"/>
    <lineage>
        <taxon>Bacteria</taxon>
        <taxon>Pseudomonadati</taxon>
        <taxon>Pseudomonadota</taxon>
        <taxon>Alphaproteobacteria</taxon>
        <taxon>Geminicoccales</taxon>
        <taxon>Geminicoccaceae</taxon>
        <taxon>Benzoatithermus</taxon>
    </lineage>
</organism>
<reference evidence="2 3" key="1">
    <citation type="submission" date="2024-01" db="EMBL/GenBank/DDBJ databases">
        <title>Multi-omics insights into the function and evolution of sodium benzoate biodegradation pathways in Benzoatithermus flavus gen. nov., sp. nov. from hot spring.</title>
        <authorList>
            <person name="Hu C.-J."/>
            <person name="Li W.-J."/>
        </authorList>
    </citation>
    <scope>NUCLEOTIDE SEQUENCE [LARGE SCALE GENOMIC DNA]</scope>
    <source>
        <strain evidence="2 3">SYSU G07066</strain>
    </source>
</reference>
<keyword evidence="1" id="KW-1133">Transmembrane helix</keyword>
<gene>
    <name evidence="2" type="ORF">U1T56_16525</name>
</gene>
<name>A0ABU8XU86_9PROT</name>
<feature type="transmembrane region" description="Helical" evidence="1">
    <location>
        <begin position="79"/>
        <end position="98"/>
    </location>
</feature>
<accession>A0ABU8XU86</accession>
<comment type="caution">
    <text evidence="2">The sequence shown here is derived from an EMBL/GenBank/DDBJ whole genome shotgun (WGS) entry which is preliminary data.</text>
</comment>
<evidence type="ECO:0000313" key="3">
    <source>
        <dbReference type="Proteomes" id="UP001375743"/>
    </source>
</evidence>